<evidence type="ECO:0000313" key="8">
    <source>
        <dbReference type="Proteomes" id="UP000218505"/>
    </source>
</evidence>
<gene>
    <name evidence="7" type="ORF">CNX65_24660</name>
</gene>
<feature type="transmembrane region" description="Helical" evidence="5">
    <location>
        <begin position="180"/>
        <end position="205"/>
    </location>
</feature>
<feature type="transmembrane region" description="Helical" evidence="5">
    <location>
        <begin position="149"/>
        <end position="168"/>
    </location>
</feature>
<feature type="transmembrane region" description="Helical" evidence="5">
    <location>
        <begin position="280"/>
        <end position="300"/>
    </location>
</feature>
<name>A0A290ZH69_9PSEU</name>
<dbReference type="Gene3D" id="1.20.1740.10">
    <property type="entry name" value="Amino acid/polyamine transporter I"/>
    <property type="match status" value="1"/>
</dbReference>
<comment type="subcellular location">
    <subcellularLocation>
        <location evidence="1">Membrane</location>
        <topology evidence="1">Multi-pass membrane protein</topology>
    </subcellularLocation>
</comment>
<keyword evidence="2 5" id="KW-0812">Transmembrane</keyword>
<proteinExistence type="predicted"/>
<feature type="transmembrane region" description="Helical" evidence="5">
    <location>
        <begin position="395"/>
        <end position="414"/>
    </location>
</feature>
<evidence type="ECO:0000256" key="1">
    <source>
        <dbReference type="ARBA" id="ARBA00004141"/>
    </source>
</evidence>
<feature type="transmembrane region" description="Helical" evidence="5">
    <location>
        <begin position="356"/>
        <end position="383"/>
    </location>
</feature>
<dbReference type="KEGG" id="apre:CNX65_24660"/>
<dbReference type="InterPro" id="IPR004841">
    <property type="entry name" value="AA-permease/SLC12A_dom"/>
</dbReference>
<organism evidence="7 8">
    <name type="scientific">Actinosynnema pretiosum</name>
    <dbReference type="NCBI Taxonomy" id="42197"/>
    <lineage>
        <taxon>Bacteria</taxon>
        <taxon>Bacillati</taxon>
        <taxon>Actinomycetota</taxon>
        <taxon>Actinomycetes</taxon>
        <taxon>Pseudonocardiales</taxon>
        <taxon>Pseudonocardiaceae</taxon>
        <taxon>Actinosynnema</taxon>
    </lineage>
</organism>
<keyword evidence="4 5" id="KW-0472">Membrane</keyword>
<protein>
    <submittedName>
        <fullName evidence="7">Amino acid permease</fullName>
    </submittedName>
</protein>
<evidence type="ECO:0000256" key="4">
    <source>
        <dbReference type="ARBA" id="ARBA00023136"/>
    </source>
</evidence>
<feature type="transmembrane region" description="Helical" evidence="5">
    <location>
        <begin position="44"/>
        <end position="62"/>
    </location>
</feature>
<dbReference type="GO" id="GO:0055085">
    <property type="term" value="P:transmembrane transport"/>
    <property type="evidence" value="ECO:0007669"/>
    <property type="project" value="InterPro"/>
</dbReference>
<keyword evidence="8" id="KW-1185">Reference proteome</keyword>
<feature type="transmembrane region" description="Helical" evidence="5">
    <location>
        <begin position="426"/>
        <end position="446"/>
    </location>
</feature>
<dbReference type="Pfam" id="PF00324">
    <property type="entry name" value="AA_permease"/>
    <property type="match status" value="1"/>
</dbReference>
<dbReference type="GO" id="GO:0016020">
    <property type="term" value="C:membrane"/>
    <property type="evidence" value="ECO:0007669"/>
    <property type="project" value="UniProtKB-SubCell"/>
</dbReference>
<accession>A0A290ZH69</accession>
<evidence type="ECO:0000259" key="6">
    <source>
        <dbReference type="Pfam" id="PF00324"/>
    </source>
</evidence>
<feature type="transmembrane region" description="Helical" evidence="5">
    <location>
        <begin position="225"/>
        <end position="244"/>
    </location>
</feature>
<dbReference type="EMBL" id="CP023445">
    <property type="protein sequence ID" value="ATE58368.1"/>
    <property type="molecule type" value="Genomic_DNA"/>
</dbReference>
<dbReference type="Proteomes" id="UP000218505">
    <property type="component" value="Chromosome"/>
</dbReference>
<evidence type="ECO:0000256" key="5">
    <source>
        <dbReference type="SAM" id="Phobius"/>
    </source>
</evidence>
<feature type="transmembrane region" description="Helical" evidence="5">
    <location>
        <begin position="83"/>
        <end position="103"/>
    </location>
</feature>
<reference evidence="7" key="1">
    <citation type="submission" date="2017-09" db="EMBL/GenBank/DDBJ databases">
        <title>Complete Genome Sequence of ansamitocin-producing Bacterium Actinosynnema pretiosum X47.</title>
        <authorList>
            <person name="Cao G."/>
            <person name="Zong G."/>
            <person name="Zhong C."/>
            <person name="Fu J."/>
        </authorList>
    </citation>
    <scope>NUCLEOTIDE SEQUENCE [LARGE SCALE GENOMIC DNA]</scope>
    <source>
        <strain evidence="7">X47</strain>
    </source>
</reference>
<dbReference type="AlphaFoldDB" id="A0A290ZH69"/>
<feature type="domain" description="Amino acid permease/ SLC12A" evidence="6">
    <location>
        <begin position="11"/>
        <end position="386"/>
    </location>
</feature>
<dbReference type="PANTHER" id="PTHR42770">
    <property type="entry name" value="AMINO ACID TRANSPORTER-RELATED"/>
    <property type="match status" value="1"/>
</dbReference>
<dbReference type="PIRSF" id="PIRSF006060">
    <property type="entry name" value="AA_transporter"/>
    <property type="match status" value="1"/>
</dbReference>
<feature type="transmembrane region" description="Helical" evidence="5">
    <location>
        <begin position="123"/>
        <end position="142"/>
    </location>
</feature>
<evidence type="ECO:0000256" key="2">
    <source>
        <dbReference type="ARBA" id="ARBA00022692"/>
    </source>
</evidence>
<keyword evidence="3 5" id="KW-1133">Transmembrane helix</keyword>
<sequence>MKQSAVGTAGIVFLVVSAAAPLGATLGAGPVAFAASGVGAPGLFAVVAVVLLLFAVGYAGMSEHVTDAGGFTAFVALGIGPRAGQAAAGVALLAYNCLLVGITGQFGEFGHDLLARWGVDVPWQPLALAALLAVGVLGYLELDLSARVLGVLMAAEVLVLVAFDLAVITSGGAEGVNADAFAPSALVAGAPGVALLFAFTCFVGFEAATVYGEEAREPRRTVPRATYASVVLMGLFYATTTWAVGLAHGSGAVAARAAEDPVGFVTAVTTRHLGQAATDVVQVLVVTSVFAVLLALHNTLSRYLFALGRGGLLPDALGRTHPRFRSPHRASATQTCVTLLVLGVFTAAGVHPFTQLFPWLVGVGTLALLVVQTGAALAVVAFFRRTPGGGRWSTLVAPLLGFAGLAVFTGLAVANLDLLTGLTGPPAYLLALLIPAAACATLACGLRRRATAGPGVPAAGSARARG</sequence>
<dbReference type="PANTHER" id="PTHR42770:SF16">
    <property type="entry name" value="AMINO ACID PERMEASE"/>
    <property type="match status" value="1"/>
</dbReference>
<evidence type="ECO:0000313" key="7">
    <source>
        <dbReference type="EMBL" id="ATE58368.1"/>
    </source>
</evidence>
<feature type="transmembrane region" description="Helical" evidence="5">
    <location>
        <begin position="332"/>
        <end position="350"/>
    </location>
</feature>
<dbReference type="InterPro" id="IPR050367">
    <property type="entry name" value="APC_superfamily"/>
</dbReference>
<evidence type="ECO:0000256" key="3">
    <source>
        <dbReference type="ARBA" id="ARBA00022989"/>
    </source>
</evidence>